<proteinExistence type="predicted"/>
<sequence length="191" mass="21249">MESTGEPERKRHRFVSISRNKHSSPSVIGRHANAILPLSSSTTEDDDPLSLWQSSLLITMHWGGGVACFLQCNARTWANTLVAVIWGSLKDPTWRWRLRWVTPSKGESHSRGGAEGRDERQSRGGGGGEIGLSLGPVEGNGSSVIGLSGILGESKVLSHTVFWLYKRAMEFDSRSKPSHKEHRREKIMNYR</sequence>
<protein>
    <submittedName>
        <fullName evidence="2">Uncharacterized protein</fullName>
    </submittedName>
</protein>
<dbReference type="AlphaFoldDB" id="A0A9E7K6B4"/>
<evidence type="ECO:0000313" key="2">
    <source>
        <dbReference type="EMBL" id="URE04820.1"/>
    </source>
</evidence>
<name>A0A9E7K6B4_9LILI</name>
<evidence type="ECO:0000256" key="1">
    <source>
        <dbReference type="SAM" id="MobiDB-lite"/>
    </source>
</evidence>
<feature type="compositionally biased region" description="Basic and acidic residues" evidence="1">
    <location>
        <begin position="106"/>
        <end position="122"/>
    </location>
</feature>
<evidence type="ECO:0000313" key="3">
    <source>
        <dbReference type="Proteomes" id="UP001055439"/>
    </source>
</evidence>
<feature type="region of interest" description="Disordered" evidence="1">
    <location>
        <begin position="104"/>
        <end position="135"/>
    </location>
</feature>
<dbReference type="Proteomes" id="UP001055439">
    <property type="component" value="Chromosome 5"/>
</dbReference>
<keyword evidence="3" id="KW-1185">Reference proteome</keyword>
<reference evidence="2" key="1">
    <citation type="submission" date="2022-05" db="EMBL/GenBank/DDBJ databases">
        <title>The Musa troglodytarum L. genome provides insights into the mechanism of non-climacteric behaviour and enrichment of carotenoids.</title>
        <authorList>
            <person name="Wang J."/>
        </authorList>
    </citation>
    <scope>NUCLEOTIDE SEQUENCE</scope>
    <source>
        <tissue evidence="2">Leaf</tissue>
    </source>
</reference>
<dbReference type="EMBL" id="CP097507">
    <property type="protein sequence ID" value="URE04820.1"/>
    <property type="molecule type" value="Genomic_DNA"/>
</dbReference>
<gene>
    <name evidence="2" type="ORF">MUK42_37737</name>
</gene>
<organism evidence="2 3">
    <name type="scientific">Musa troglodytarum</name>
    <name type="common">fe'i banana</name>
    <dbReference type="NCBI Taxonomy" id="320322"/>
    <lineage>
        <taxon>Eukaryota</taxon>
        <taxon>Viridiplantae</taxon>
        <taxon>Streptophyta</taxon>
        <taxon>Embryophyta</taxon>
        <taxon>Tracheophyta</taxon>
        <taxon>Spermatophyta</taxon>
        <taxon>Magnoliopsida</taxon>
        <taxon>Liliopsida</taxon>
        <taxon>Zingiberales</taxon>
        <taxon>Musaceae</taxon>
        <taxon>Musa</taxon>
    </lineage>
</organism>
<accession>A0A9E7K6B4</accession>